<evidence type="ECO:0000313" key="2">
    <source>
        <dbReference type="EMBL" id="RKL69148.1"/>
    </source>
</evidence>
<organism evidence="2 3">
    <name type="scientific">Salipaludibacillus neizhouensis</name>
    <dbReference type="NCBI Taxonomy" id="885475"/>
    <lineage>
        <taxon>Bacteria</taxon>
        <taxon>Bacillati</taxon>
        <taxon>Bacillota</taxon>
        <taxon>Bacilli</taxon>
        <taxon>Bacillales</taxon>
        <taxon>Bacillaceae</taxon>
    </lineage>
</organism>
<sequence>MCIEKRIASLLTIETDGKANHTAPKDKTNDRQKDAYLKGHGWKVLRFTESHIM</sequence>
<proteinExistence type="predicted"/>
<gene>
    <name evidence="2" type="ORF">CR203_03710</name>
</gene>
<comment type="caution">
    <text evidence="2">The sequence shown here is derived from an EMBL/GenBank/DDBJ whole genome shotgun (WGS) entry which is preliminary data.</text>
</comment>
<dbReference type="AlphaFoldDB" id="A0A3A9KBZ1"/>
<evidence type="ECO:0000313" key="3">
    <source>
        <dbReference type="Proteomes" id="UP000281498"/>
    </source>
</evidence>
<keyword evidence="3" id="KW-1185">Reference proteome</keyword>
<dbReference type="Gene3D" id="3.40.960.10">
    <property type="entry name" value="VSR Endonuclease"/>
    <property type="match status" value="1"/>
</dbReference>
<dbReference type="OrthoDB" id="9757917at2"/>
<protein>
    <recommendedName>
        <fullName evidence="1">DUF559 domain-containing protein</fullName>
    </recommendedName>
</protein>
<dbReference type="InterPro" id="IPR007569">
    <property type="entry name" value="DUF559"/>
</dbReference>
<evidence type="ECO:0000259" key="1">
    <source>
        <dbReference type="Pfam" id="PF04480"/>
    </source>
</evidence>
<feature type="domain" description="DUF559" evidence="1">
    <location>
        <begin position="11"/>
        <end position="52"/>
    </location>
</feature>
<accession>A0A3A9KBZ1</accession>
<reference evidence="2 3" key="1">
    <citation type="submission" date="2017-10" db="EMBL/GenBank/DDBJ databases">
        <title>Bacillus sp. nov., a halophilic bacterium isolated from a Keqin Lake.</title>
        <authorList>
            <person name="Wang H."/>
        </authorList>
    </citation>
    <scope>NUCLEOTIDE SEQUENCE [LARGE SCALE GENOMIC DNA]</scope>
    <source>
        <strain evidence="2 3">KCTC 13187</strain>
    </source>
</reference>
<dbReference type="EMBL" id="PDOE01000001">
    <property type="protein sequence ID" value="RKL69148.1"/>
    <property type="molecule type" value="Genomic_DNA"/>
</dbReference>
<name>A0A3A9KBZ1_9BACI</name>
<dbReference type="Proteomes" id="UP000281498">
    <property type="component" value="Unassembled WGS sequence"/>
</dbReference>
<dbReference type="Pfam" id="PF04480">
    <property type="entry name" value="DUF559"/>
    <property type="match status" value="1"/>
</dbReference>